<proteinExistence type="predicted"/>
<organism evidence="2 3">
    <name type="scientific">Phytomonospora endophytica</name>
    <dbReference type="NCBI Taxonomy" id="714109"/>
    <lineage>
        <taxon>Bacteria</taxon>
        <taxon>Bacillati</taxon>
        <taxon>Actinomycetota</taxon>
        <taxon>Actinomycetes</taxon>
        <taxon>Micromonosporales</taxon>
        <taxon>Micromonosporaceae</taxon>
        <taxon>Phytomonospora</taxon>
    </lineage>
</organism>
<gene>
    <name evidence="2" type="ORF">HNR73_006742</name>
</gene>
<dbReference type="Gene3D" id="1.10.10.10">
    <property type="entry name" value="Winged helix-like DNA-binding domain superfamily/Winged helix DNA-binding domain"/>
    <property type="match status" value="1"/>
</dbReference>
<dbReference type="SMART" id="SM00421">
    <property type="entry name" value="HTH_LUXR"/>
    <property type="match status" value="1"/>
</dbReference>
<evidence type="ECO:0000259" key="1">
    <source>
        <dbReference type="SMART" id="SM00421"/>
    </source>
</evidence>
<dbReference type="RefSeq" id="WP_184791715.1">
    <property type="nucleotide sequence ID" value="NZ_BONT01000060.1"/>
</dbReference>
<protein>
    <recommendedName>
        <fullName evidence="1">HTH luxR-type domain-containing protein</fullName>
    </recommendedName>
</protein>
<dbReference type="InterPro" id="IPR016032">
    <property type="entry name" value="Sig_transdc_resp-reg_C-effctor"/>
</dbReference>
<evidence type="ECO:0000313" key="3">
    <source>
        <dbReference type="Proteomes" id="UP000548476"/>
    </source>
</evidence>
<dbReference type="GO" id="GO:0006355">
    <property type="term" value="P:regulation of DNA-templated transcription"/>
    <property type="evidence" value="ECO:0007669"/>
    <property type="project" value="InterPro"/>
</dbReference>
<feature type="domain" description="HTH luxR-type" evidence="1">
    <location>
        <begin position="175"/>
        <end position="232"/>
    </location>
</feature>
<sequence>MNEHARRLTMFAAGYLQEAVLRIRRLFPDADGPRGGRAAEQVVNDVLIPHRPQPRGVTHRMMVAEGFGAIERMLLARLKCDDATGTGVRVIRSTDTAVSGAYDAPPAARPVRSTPLELPFMVITPDKVVLGAERAVPAPPRLLVVGDQKALAELRACYDLLWWAMSDDIRAEETHDPLPPDLLELLKELATGATDATAARNLHLSGRTLSRRARELLDSLDATSRFQAGIVAARRGLV</sequence>
<dbReference type="SUPFAM" id="SSF46894">
    <property type="entry name" value="C-terminal effector domain of the bipartite response regulators"/>
    <property type="match status" value="1"/>
</dbReference>
<dbReference type="InterPro" id="IPR036388">
    <property type="entry name" value="WH-like_DNA-bd_sf"/>
</dbReference>
<dbReference type="EMBL" id="JACHGT010000018">
    <property type="protein sequence ID" value="MBB6038856.1"/>
    <property type="molecule type" value="Genomic_DNA"/>
</dbReference>
<dbReference type="GO" id="GO:0003677">
    <property type="term" value="F:DNA binding"/>
    <property type="evidence" value="ECO:0007669"/>
    <property type="project" value="InterPro"/>
</dbReference>
<name>A0A841FS31_9ACTN</name>
<evidence type="ECO:0000313" key="2">
    <source>
        <dbReference type="EMBL" id="MBB6038856.1"/>
    </source>
</evidence>
<accession>A0A841FS31</accession>
<dbReference type="AlphaFoldDB" id="A0A841FS31"/>
<keyword evidence="3" id="KW-1185">Reference proteome</keyword>
<dbReference type="InterPro" id="IPR000792">
    <property type="entry name" value="Tscrpt_reg_LuxR_C"/>
</dbReference>
<dbReference type="Proteomes" id="UP000548476">
    <property type="component" value="Unassembled WGS sequence"/>
</dbReference>
<reference evidence="2 3" key="1">
    <citation type="submission" date="2020-08" db="EMBL/GenBank/DDBJ databases">
        <title>Genomic Encyclopedia of Type Strains, Phase IV (KMG-IV): sequencing the most valuable type-strain genomes for metagenomic binning, comparative biology and taxonomic classification.</title>
        <authorList>
            <person name="Goeker M."/>
        </authorList>
    </citation>
    <scope>NUCLEOTIDE SEQUENCE [LARGE SCALE GENOMIC DNA]</scope>
    <source>
        <strain evidence="2 3">YIM 65646</strain>
    </source>
</reference>
<comment type="caution">
    <text evidence="2">The sequence shown here is derived from an EMBL/GenBank/DDBJ whole genome shotgun (WGS) entry which is preliminary data.</text>
</comment>